<feature type="region of interest" description="Disordered" evidence="1">
    <location>
        <begin position="85"/>
        <end position="148"/>
    </location>
</feature>
<keyword evidence="3" id="KW-1185">Reference proteome</keyword>
<reference evidence="2 3" key="1">
    <citation type="journal article" date="2016" name="Mol. Biol. Evol.">
        <title>Comparative Genomics of Early-Diverging Mushroom-Forming Fungi Provides Insights into the Origins of Lignocellulose Decay Capabilities.</title>
        <authorList>
            <person name="Nagy L.G."/>
            <person name="Riley R."/>
            <person name="Tritt A."/>
            <person name="Adam C."/>
            <person name="Daum C."/>
            <person name="Floudas D."/>
            <person name="Sun H."/>
            <person name="Yadav J.S."/>
            <person name="Pangilinan J."/>
            <person name="Larsson K.H."/>
            <person name="Matsuura K."/>
            <person name="Barry K."/>
            <person name="Labutti K."/>
            <person name="Kuo R."/>
            <person name="Ohm R.A."/>
            <person name="Bhattacharya S.S."/>
            <person name="Shirouzu T."/>
            <person name="Yoshinaga Y."/>
            <person name="Martin F.M."/>
            <person name="Grigoriev I.V."/>
            <person name="Hibbett D.S."/>
        </authorList>
    </citation>
    <scope>NUCLEOTIDE SEQUENCE [LARGE SCALE GENOMIC DNA]</scope>
    <source>
        <strain evidence="2 3">HHB12733</strain>
    </source>
</reference>
<dbReference type="Proteomes" id="UP000076842">
    <property type="component" value="Unassembled WGS sequence"/>
</dbReference>
<sequence length="425" mass="46401">MPRAPESPSPSAVAQPIASHRPPEQSSPFAPPSPSSLLLPRLLNPHRIPAVAPIPPHTAAHSRSSSAPFRDHKLPQQEFRAADALPQPVQSSTVTRSAHPSPLPARPRPTRARHPASSPHTDDMLPSTAPGTTLVLPEPSPPRGAPVSHRGRWRLPAAVHIIPPYLSCLAHAHAPLVSTMDVSPAPPPAHSTAQRVPLDIWCLVLALLPPRLAWRARLTCTAWQHLVEDHLARLWFRRACVEVKWAPFFRIYDCPSSAIRDPYPVRGVRGGWAGFERPETGELEAGAWGAWGPSASASAWEKAGGTSTPGRRANLTKSLWLHKEVTVSLALAGEVSQPIKLRLKIRPTNADPEEEADSEQQRAASPESRSGSLSPSPSPSSSPEPEDAWTRKTMYLSANGRRIRFDWKLLMERASRQGNWSDLSK</sequence>
<evidence type="ECO:0008006" key="4">
    <source>
        <dbReference type="Google" id="ProtNLM"/>
    </source>
</evidence>
<evidence type="ECO:0000256" key="1">
    <source>
        <dbReference type="SAM" id="MobiDB-lite"/>
    </source>
</evidence>
<evidence type="ECO:0000313" key="3">
    <source>
        <dbReference type="Proteomes" id="UP000076842"/>
    </source>
</evidence>
<dbReference type="SUPFAM" id="SSF81383">
    <property type="entry name" value="F-box domain"/>
    <property type="match status" value="1"/>
</dbReference>
<dbReference type="EMBL" id="KV423994">
    <property type="protein sequence ID" value="KZT55494.1"/>
    <property type="molecule type" value="Genomic_DNA"/>
</dbReference>
<gene>
    <name evidence="2" type="ORF">CALCODRAFT_352987</name>
</gene>
<feature type="region of interest" description="Disordered" evidence="1">
    <location>
        <begin position="1"/>
        <end position="72"/>
    </location>
</feature>
<evidence type="ECO:0000313" key="2">
    <source>
        <dbReference type="EMBL" id="KZT55494.1"/>
    </source>
</evidence>
<dbReference type="InParanoid" id="A0A165ETI4"/>
<dbReference type="AlphaFoldDB" id="A0A165ETI4"/>
<feature type="compositionally biased region" description="Low complexity" evidence="1">
    <location>
        <begin position="365"/>
        <end position="375"/>
    </location>
</feature>
<proteinExistence type="predicted"/>
<accession>A0A165ETI4</accession>
<feature type="region of interest" description="Disordered" evidence="1">
    <location>
        <begin position="347"/>
        <end position="393"/>
    </location>
</feature>
<name>A0A165ETI4_9BASI</name>
<protein>
    <recommendedName>
        <fullName evidence="4">F-box domain-containing protein</fullName>
    </recommendedName>
</protein>
<organism evidence="2 3">
    <name type="scientific">Calocera cornea HHB12733</name>
    <dbReference type="NCBI Taxonomy" id="1353952"/>
    <lineage>
        <taxon>Eukaryota</taxon>
        <taxon>Fungi</taxon>
        <taxon>Dikarya</taxon>
        <taxon>Basidiomycota</taxon>
        <taxon>Agaricomycotina</taxon>
        <taxon>Dacrymycetes</taxon>
        <taxon>Dacrymycetales</taxon>
        <taxon>Dacrymycetaceae</taxon>
        <taxon>Calocera</taxon>
    </lineage>
</organism>
<dbReference type="InterPro" id="IPR036047">
    <property type="entry name" value="F-box-like_dom_sf"/>
</dbReference>
<dbReference type="OrthoDB" id="3363674at2759"/>
<feature type="compositionally biased region" description="Low complexity" evidence="1">
    <location>
        <begin position="35"/>
        <end position="45"/>
    </location>
</feature>